<evidence type="ECO:0000256" key="1">
    <source>
        <dbReference type="ARBA" id="ARBA00004141"/>
    </source>
</evidence>
<comment type="subcellular location">
    <subcellularLocation>
        <location evidence="1">Membrane</location>
        <topology evidence="1">Multi-pass membrane protein</topology>
    </subcellularLocation>
</comment>
<name>A0ABD2N5Q2_9CUCU</name>
<keyword evidence="9 13" id="KW-0472">Membrane</keyword>
<evidence type="ECO:0008006" key="16">
    <source>
        <dbReference type="Google" id="ProtNLM"/>
    </source>
</evidence>
<evidence type="ECO:0000256" key="3">
    <source>
        <dbReference type="ARBA" id="ARBA00022448"/>
    </source>
</evidence>
<dbReference type="EMBL" id="JABFTP020000062">
    <property type="protein sequence ID" value="KAL3273909.1"/>
    <property type="molecule type" value="Genomic_DNA"/>
</dbReference>
<keyword evidence="15" id="KW-1185">Reference proteome</keyword>
<evidence type="ECO:0000256" key="4">
    <source>
        <dbReference type="ARBA" id="ARBA00022461"/>
    </source>
</evidence>
<dbReference type="GO" id="GO:0016020">
    <property type="term" value="C:membrane"/>
    <property type="evidence" value="ECO:0007669"/>
    <property type="project" value="UniProtKB-SubCell"/>
</dbReference>
<protein>
    <recommendedName>
        <fullName evidence="16">Pickpocket protein 28-like</fullName>
    </recommendedName>
</protein>
<organism evidence="14 15">
    <name type="scientific">Cryptolaemus montrouzieri</name>
    <dbReference type="NCBI Taxonomy" id="559131"/>
    <lineage>
        <taxon>Eukaryota</taxon>
        <taxon>Metazoa</taxon>
        <taxon>Ecdysozoa</taxon>
        <taxon>Arthropoda</taxon>
        <taxon>Hexapoda</taxon>
        <taxon>Insecta</taxon>
        <taxon>Pterygota</taxon>
        <taxon>Neoptera</taxon>
        <taxon>Endopterygota</taxon>
        <taxon>Coleoptera</taxon>
        <taxon>Polyphaga</taxon>
        <taxon>Cucujiformia</taxon>
        <taxon>Coccinelloidea</taxon>
        <taxon>Coccinellidae</taxon>
        <taxon>Scymninae</taxon>
        <taxon>Scymnini</taxon>
        <taxon>Cryptolaemus</taxon>
    </lineage>
</organism>
<evidence type="ECO:0000256" key="9">
    <source>
        <dbReference type="ARBA" id="ARBA00023136"/>
    </source>
</evidence>
<keyword evidence="11 12" id="KW-0407">Ion channel</keyword>
<evidence type="ECO:0000256" key="6">
    <source>
        <dbReference type="ARBA" id="ARBA00022989"/>
    </source>
</evidence>
<evidence type="ECO:0000256" key="10">
    <source>
        <dbReference type="ARBA" id="ARBA00023201"/>
    </source>
</evidence>
<dbReference type="Gene3D" id="2.60.470.10">
    <property type="entry name" value="Acid-sensing ion channels like domains"/>
    <property type="match status" value="1"/>
</dbReference>
<dbReference type="PANTHER" id="PTHR11690:SF288">
    <property type="entry name" value="AMILORIDE-SENSITIVE NA+ CHANNEL-RELATED"/>
    <property type="match status" value="1"/>
</dbReference>
<evidence type="ECO:0000256" key="11">
    <source>
        <dbReference type="ARBA" id="ARBA00023303"/>
    </source>
</evidence>
<dbReference type="Proteomes" id="UP001516400">
    <property type="component" value="Unassembled WGS sequence"/>
</dbReference>
<sequence length="459" mass="52241">MSKDTSVIVKPKEKVPGFRKNVSEYFGEYAGNSGIHGFNYMGEPGRYLSEKIYWMFLFGVSLFFCVGLINQTWIKWKSSPVLVSFAQSPSPVWSIPFPAVTICPQTKSKQRFFNFTKAYWDNVDGTITKKDLDRLNTISLVCSESFNKEGNKTTSYSSLEFLVQVAPSLRNIALSCTWASESDAPCSKLFVRTLTEEGICYTFNILDRDELFTKAVYLHKNFSNHGKSSEGWSLEKGYPENSRKNTFPRRAIRSGAGGGLSLLLYLYQQDLDYFCQGVQGFKILLHHPATIPLVGTPYFRASLQQVTVVSMKPDLMTTSESLRGYDPYKRQCYFSHERNLLYYKSYTQENCNAECISNYTYIKCGCVAYHMPHMKLMAVCGSGSIECLTEARDEFMTKRIEEGISNQKREDQRSDKAVIDCDCLPGCTTLSYNAELSQSDLDWQRVFRSRGVNPNKYPG</sequence>
<keyword evidence="6 13" id="KW-1133">Transmembrane helix</keyword>
<feature type="transmembrane region" description="Helical" evidence="13">
    <location>
        <begin position="52"/>
        <end position="69"/>
    </location>
</feature>
<reference evidence="14 15" key="1">
    <citation type="journal article" date="2021" name="BMC Biol.">
        <title>Horizontally acquired antibacterial genes associated with adaptive radiation of ladybird beetles.</title>
        <authorList>
            <person name="Li H.S."/>
            <person name="Tang X.F."/>
            <person name="Huang Y.H."/>
            <person name="Xu Z.Y."/>
            <person name="Chen M.L."/>
            <person name="Du X.Y."/>
            <person name="Qiu B.Y."/>
            <person name="Chen P.T."/>
            <person name="Zhang W."/>
            <person name="Slipinski A."/>
            <person name="Escalona H.E."/>
            <person name="Waterhouse R.M."/>
            <person name="Zwick A."/>
            <person name="Pang H."/>
        </authorList>
    </citation>
    <scope>NUCLEOTIDE SEQUENCE [LARGE SCALE GENOMIC DNA]</scope>
    <source>
        <strain evidence="14">SYSU2018</strain>
    </source>
</reference>
<evidence type="ECO:0000313" key="15">
    <source>
        <dbReference type="Proteomes" id="UP001516400"/>
    </source>
</evidence>
<keyword evidence="5 12" id="KW-0812">Transmembrane</keyword>
<evidence type="ECO:0000313" key="14">
    <source>
        <dbReference type="EMBL" id="KAL3273909.1"/>
    </source>
</evidence>
<evidence type="ECO:0000256" key="12">
    <source>
        <dbReference type="RuleBase" id="RU000679"/>
    </source>
</evidence>
<comment type="similarity">
    <text evidence="2 12">Belongs to the amiloride-sensitive sodium channel (TC 1.A.6) family.</text>
</comment>
<evidence type="ECO:0000256" key="7">
    <source>
        <dbReference type="ARBA" id="ARBA00023053"/>
    </source>
</evidence>
<keyword evidence="8 12" id="KW-0406">Ion transport</keyword>
<dbReference type="Pfam" id="PF00858">
    <property type="entry name" value="ASC"/>
    <property type="match status" value="1"/>
</dbReference>
<dbReference type="PANTHER" id="PTHR11690">
    <property type="entry name" value="AMILORIDE-SENSITIVE SODIUM CHANNEL-RELATED"/>
    <property type="match status" value="1"/>
</dbReference>
<gene>
    <name evidence="14" type="ORF">HHI36_015336</name>
</gene>
<dbReference type="PRINTS" id="PR01078">
    <property type="entry name" value="AMINACHANNEL"/>
</dbReference>
<accession>A0ABD2N5Q2</accession>
<dbReference type="AlphaFoldDB" id="A0ABD2N5Q2"/>
<dbReference type="InterPro" id="IPR001873">
    <property type="entry name" value="ENaC"/>
</dbReference>
<keyword evidence="10 12" id="KW-0739">Sodium transport</keyword>
<evidence type="ECO:0000256" key="13">
    <source>
        <dbReference type="SAM" id="Phobius"/>
    </source>
</evidence>
<evidence type="ECO:0000256" key="5">
    <source>
        <dbReference type="ARBA" id="ARBA00022692"/>
    </source>
</evidence>
<evidence type="ECO:0000256" key="8">
    <source>
        <dbReference type="ARBA" id="ARBA00023065"/>
    </source>
</evidence>
<dbReference type="GO" id="GO:0005272">
    <property type="term" value="F:sodium channel activity"/>
    <property type="evidence" value="ECO:0007669"/>
    <property type="project" value="UniProtKB-KW"/>
</dbReference>
<keyword evidence="4 12" id="KW-0894">Sodium channel</keyword>
<proteinExistence type="inferred from homology"/>
<keyword evidence="3 12" id="KW-0813">Transport</keyword>
<keyword evidence="7" id="KW-0915">Sodium</keyword>
<comment type="caution">
    <text evidence="14">The sequence shown here is derived from an EMBL/GenBank/DDBJ whole genome shotgun (WGS) entry which is preliminary data.</text>
</comment>
<evidence type="ECO:0000256" key="2">
    <source>
        <dbReference type="ARBA" id="ARBA00007193"/>
    </source>
</evidence>